<sequence>MKTTLFTLLLAPLAIQAAEIARVLPNKPADQLAAAGLKPSDAHAPQAEIAEGATNGGKTLDSAAIYCPGDYPYFVVVPAERPRECGGSSGADSPPHRINVHSWGPGEPEATGTVVMRRRSPMTPRVTGRVAQYNNTPATLVEAVVHNEGCDLHYWRQGQGPTLIIFVPGGGGNGDQYFPLMALLTEHGGFTTATFDRRQTSASQLVPAGTKQKRLSPPQQARDVRAVIQVLGFERAVVFGNSSGAIFALQFAHDFPDLVDRVIAHEAPLTALLPDASKITEWFLQLYERYETEGMMPAAMQFASELLGYDDEGMPPPKPPVPGNLRNFWENEFLVLLGYVPNLFRIKENGTSVGVMRGERSRDAFYARTTDEMARTLDCPHFMVPGHHQGYEPEADKFLPRFLEMLDVLEEKKKAGGR</sequence>
<protein>
    <submittedName>
        <fullName evidence="4">Alpha/Beta hydrolase protein</fullName>
    </submittedName>
</protein>
<dbReference type="Pfam" id="PF00561">
    <property type="entry name" value="Abhydrolase_1"/>
    <property type="match status" value="1"/>
</dbReference>
<feature type="domain" description="AB hydrolase-1" evidence="3">
    <location>
        <begin position="163"/>
        <end position="290"/>
    </location>
</feature>
<keyword evidence="2" id="KW-0732">Signal</keyword>
<feature type="region of interest" description="Disordered" evidence="1">
    <location>
        <begin position="84"/>
        <end position="110"/>
    </location>
</feature>
<comment type="caution">
    <text evidence="4">The sequence shown here is derived from an EMBL/GenBank/DDBJ whole genome shotgun (WGS) entry which is preliminary data.</text>
</comment>
<accession>A0AAN6VAS0</accession>
<name>A0AAN6VAS0_9PEZI</name>
<evidence type="ECO:0000313" key="5">
    <source>
        <dbReference type="Proteomes" id="UP001302676"/>
    </source>
</evidence>
<dbReference type="Gene3D" id="3.40.50.1820">
    <property type="entry name" value="alpha/beta hydrolase"/>
    <property type="match status" value="1"/>
</dbReference>
<dbReference type="InterPro" id="IPR029058">
    <property type="entry name" value="AB_hydrolase_fold"/>
</dbReference>
<dbReference type="GeneID" id="87815628"/>
<feature type="chain" id="PRO_5042849876" evidence="2">
    <location>
        <begin position="18"/>
        <end position="418"/>
    </location>
</feature>
<dbReference type="AlphaFoldDB" id="A0AAN6VAS0"/>
<dbReference type="EMBL" id="MU853555">
    <property type="protein sequence ID" value="KAK4147634.1"/>
    <property type="molecule type" value="Genomic_DNA"/>
</dbReference>
<reference evidence="4" key="2">
    <citation type="submission" date="2023-05" db="EMBL/GenBank/DDBJ databases">
        <authorList>
            <consortium name="Lawrence Berkeley National Laboratory"/>
            <person name="Steindorff A."/>
            <person name="Hensen N."/>
            <person name="Bonometti L."/>
            <person name="Westerberg I."/>
            <person name="Brannstrom I.O."/>
            <person name="Guillou S."/>
            <person name="Cros-Aarteil S."/>
            <person name="Calhoun S."/>
            <person name="Haridas S."/>
            <person name="Kuo A."/>
            <person name="Mondo S."/>
            <person name="Pangilinan J."/>
            <person name="Riley R."/>
            <person name="Labutti K."/>
            <person name="Andreopoulos B."/>
            <person name="Lipzen A."/>
            <person name="Chen C."/>
            <person name="Yanf M."/>
            <person name="Daum C."/>
            <person name="Ng V."/>
            <person name="Clum A."/>
            <person name="Ohm R."/>
            <person name="Martin F."/>
            <person name="Silar P."/>
            <person name="Natvig D."/>
            <person name="Lalanne C."/>
            <person name="Gautier V."/>
            <person name="Ament-Velasquez S.L."/>
            <person name="Kruys A."/>
            <person name="Hutchinson M.I."/>
            <person name="Powell A.J."/>
            <person name="Barry K."/>
            <person name="Miller A.N."/>
            <person name="Grigoriev I.V."/>
            <person name="Debuchy R."/>
            <person name="Gladieux P."/>
            <person name="Thoren M.H."/>
            <person name="Johannesson H."/>
        </authorList>
    </citation>
    <scope>NUCLEOTIDE SEQUENCE</scope>
    <source>
        <strain evidence="4">CBS 141.50</strain>
    </source>
</reference>
<evidence type="ECO:0000313" key="4">
    <source>
        <dbReference type="EMBL" id="KAK4147634.1"/>
    </source>
</evidence>
<proteinExistence type="predicted"/>
<evidence type="ECO:0000256" key="1">
    <source>
        <dbReference type="SAM" id="MobiDB-lite"/>
    </source>
</evidence>
<feature type="signal peptide" evidence="2">
    <location>
        <begin position="1"/>
        <end position="17"/>
    </location>
</feature>
<dbReference type="PANTHER" id="PTHR43194">
    <property type="entry name" value="HYDROLASE ALPHA/BETA FOLD FAMILY"/>
    <property type="match status" value="1"/>
</dbReference>
<dbReference type="InterPro" id="IPR050228">
    <property type="entry name" value="Carboxylesterase_BioH"/>
</dbReference>
<dbReference type="GO" id="GO:0016787">
    <property type="term" value="F:hydrolase activity"/>
    <property type="evidence" value="ECO:0007669"/>
    <property type="project" value="UniProtKB-KW"/>
</dbReference>
<dbReference type="Proteomes" id="UP001302676">
    <property type="component" value="Unassembled WGS sequence"/>
</dbReference>
<evidence type="ECO:0000256" key="2">
    <source>
        <dbReference type="SAM" id="SignalP"/>
    </source>
</evidence>
<organism evidence="4 5">
    <name type="scientific">Dichotomopilus funicola</name>
    <dbReference type="NCBI Taxonomy" id="1934379"/>
    <lineage>
        <taxon>Eukaryota</taxon>
        <taxon>Fungi</taxon>
        <taxon>Dikarya</taxon>
        <taxon>Ascomycota</taxon>
        <taxon>Pezizomycotina</taxon>
        <taxon>Sordariomycetes</taxon>
        <taxon>Sordariomycetidae</taxon>
        <taxon>Sordariales</taxon>
        <taxon>Chaetomiaceae</taxon>
        <taxon>Dichotomopilus</taxon>
    </lineage>
</organism>
<reference evidence="4" key="1">
    <citation type="journal article" date="2023" name="Mol. Phylogenet. Evol.">
        <title>Genome-scale phylogeny and comparative genomics of the fungal order Sordariales.</title>
        <authorList>
            <person name="Hensen N."/>
            <person name="Bonometti L."/>
            <person name="Westerberg I."/>
            <person name="Brannstrom I.O."/>
            <person name="Guillou S."/>
            <person name="Cros-Aarteil S."/>
            <person name="Calhoun S."/>
            <person name="Haridas S."/>
            <person name="Kuo A."/>
            <person name="Mondo S."/>
            <person name="Pangilinan J."/>
            <person name="Riley R."/>
            <person name="LaButti K."/>
            <person name="Andreopoulos B."/>
            <person name="Lipzen A."/>
            <person name="Chen C."/>
            <person name="Yan M."/>
            <person name="Daum C."/>
            <person name="Ng V."/>
            <person name="Clum A."/>
            <person name="Steindorff A."/>
            <person name="Ohm R.A."/>
            <person name="Martin F."/>
            <person name="Silar P."/>
            <person name="Natvig D.O."/>
            <person name="Lalanne C."/>
            <person name="Gautier V."/>
            <person name="Ament-Velasquez S.L."/>
            <person name="Kruys A."/>
            <person name="Hutchinson M.I."/>
            <person name="Powell A.J."/>
            <person name="Barry K."/>
            <person name="Miller A.N."/>
            <person name="Grigoriev I.V."/>
            <person name="Debuchy R."/>
            <person name="Gladieux P."/>
            <person name="Hiltunen Thoren M."/>
            <person name="Johannesson H."/>
        </authorList>
    </citation>
    <scope>NUCLEOTIDE SEQUENCE</scope>
    <source>
        <strain evidence="4">CBS 141.50</strain>
    </source>
</reference>
<dbReference type="RefSeq" id="XP_062641005.1">
    <property type="nucleotide sequence ID" value="XM_062779015.1"/>
</dbReference>
<dbReference type="InterPro" id="IPR000073">
    <property type="entry name" value="AB_hydrolase_1"/>
</dbReference>
<dbReference type="PANTHER" id="PTHR43194:SF2">
    <property type="entry name" value="PEROXISOMAL MEMBRANE PROTEIN LPX1"/>
    <property type="match status" value="1"/>
</dbReference>
<evidence type="ECO:0000259" key="3">
    <source>
        <dbReference type="Pfam" id="PF00561"/>
    </source>
</evidence>
<gene>
    <name evidence="4" type="ORF">C8A04DRAFT_24181</name>
</gene>
<dbReference type="SUPFAM" id="SSF53474">
    <property type="entry name" value="alpha/beta-Hydrolases"/>
    <property type="match status" value="1"/>
</dbReference>
<keyword evidence="5" id="KW-1185">Reference proteome</keyword>
<keyword evidence="4" id="KW-0378">Hydrolase</keyword>